<feature type="signal peptide" evidence="1">
    <location>
        <begin position="1"/>
        <end position="20"/>
    </location>
</feature>
<feature type="non-terminal residue" evidence="2">
    <location>
        <position position="125"/>
    </location>
</feature>
<dbReference type="EMBL" id="HACM01004214">
    <property type="protein sequence ID" value="CRZ04656.1"/>
    <property type="molecule type" value="Transcribed_RNA"/>
</dbReference>
<evidence type="ECO:0000256" key="1">
    <source>
        <dbReference type="SAM" id="SignalP"/>
    </source>
</evidence>
<accession>A0A0H5QSW6</accession>
<evidence type="ECO:0000313" key="2">
    <source>
        <dbReference type="EMBL" id="CRZ04656.1"/>
    </source>
</evidence>
<feature type="chain" id="PRO_5005222787" evidence="1">
    <location>
        <begin position="21"/>
        <end position="125"/>
    </location>
</feature>
<organism evidence="2">
    <name type="scientific">Spongospora subterranea</name>
    <dbReference type="NCBI Taxonomy" id="70186"/>
    <lineage>
        <taxon>Eukaryota</taxon>
        <taxon>Sar</taxon>
        <taxon>Rhizaria</taxon>
        <taxon>Endomyxa</taxon>
        <taxon>Phytomyxea</taxon>
        <taxon>Plasmodiophorida</taxon>
        <taxon>Plasmodiophoridae</taxon>
        <taxon>Spongospora</taxon>
    </lineage>
</organism>
<keyword evidence="1" id="KW-0732">Signal</keyword>
<dbReference type="AlphaFoldDB" id="A0A0H5QSW6"/>
<proteinExistence type="predicted"/>
<protein>
    <submittedName>
        <fullName evidence="2">Uncharacterized protein</fullName>
    </submittedName>
</protein>
<sequence>MGRLVLVLVCVSIRVFFAAGAGNGYYNPDRWVEFSDAVDNSRMLLLARATIDTTIANPVKLSFAVLSADDKDHFIVQFAEPISEEARTAVEVLIDNSLDEYIPHNSFVVFTNPSTVQAIQTSLVL</sequence>
<name>A0A0H5QSW6_9EUKA</name>
<reference evidence="2" key="1">
    <citation type="submission" date="2015-04" db="EMBL/GenBank/DDBJ databases">
        <title>The genome sequence of the plant pathogenic Rhizarian Plasmodiophora brassicae reveals insights in its biotrophic life cycle and the origin of chitin synthesis.</title>
        <authorList>
            <person name="Schwelm A."/>
            <person name="Fogelqvist J."/>
            <person name="Knaust A."/>
            <person name="Julke S."/>
            <person name="Lilja T."/>
            <person name="Dhandapani V."/>
            <person name="Bonilla-Rosso G."/>
            <person name="Karlsson M."/>
            <person name="Shevchenko A."/>
            <person name="Choi S.R."/>
            <person name="Kim H.G."/>
            <person name="Park J.Y."/>
            <person name="Lim Y.P."/>
            <person name="Ludwig-Muller J."/>
            <person name="Dixelius C."/>
        </authorList>
    </citation>
    <scope>NUCLEOTIDE SEQUENCE</scope>
    <source>
        <tissue evidence="2">Potato root galls</tissue>
    </source>
</reference>